<dbReference type="RefSeq" id="WP_346754442.1">
    <property type="nucleotide sequence ID" value="NZ_JAUJEA010000011.1"/>
</dbReference>
<keyword evidence="4" id="KW-1185">Reference proteome</keyword>
<dbReference type="InterPro" id="IPR050640">
    <property type="entry name" value="Bact_2-comp_sensor_kinase"/>
</dbReference>
<dbReference type="EMBL" id="JAUJEA010000011">
    <property type="protein sequence ID" value="MDN5204419.1"/>
    <property type="molecule type" value="Genomic_DNA"/>
</dbReference>
<evidence type="ECO:0000256" key="1">
    <source>
        <dbReference type="SAM" id="Phobius"/>
    </source>
</evidence>
<dbReference type="GO" id="GO:0016301">
    <property type="term" value="F:kinase activity"/>
    <property type="evidence" value="ECO:0007669"/>
    <property type="project" value="UniProtKB-KW"/>
</dbReference>
<evidence type="ECO:0000313" key="3">
    <source>
        <dbReference type="EMBL" id="MDN5204419.1"/>
    </source>
</evidence>
<keyword evidence="3" id="KW-0808">Transferase</keyword>
<keyword evidence="1" id="KW-0812">Transmembrane</keyword>
<dbReference type="Pfam" id="PF06580">
    <property type="entry name" value="His_kinase"/>
    <property type="match status" value="1"/>
</dbReference>
<feature type="transmembrane region" description="Helical" evidence="1">
    <location>
        <begin position="41"/>
        <end position="60"/>
    </location>
</feature>
<sequence>MKKVFINHIFFRLISPPIYGVLAYLMVLMANDSISQLEENFFTQEVWICIGVTYLLFEGMRITILLLDRFLPAQQNLTSRIVVQLLINVVLSIVISTAVFSIYFAYVIGYSSFQTELIILASIFIVSSILYNLLYIGFLYLNIQNSAIFEKENVERKTLEYRLRTFNNEINPDLLYGSLETLISLLYRSAEDSETFIDHLSHIYRYVLDNRRNEFVDLKLELDAAKHLLYVLNEKHDGLIQFEFEIDAEDHQRQIMTGALISLIEYIVNSSIIAKNQPLKIICYLEWDEEYLVLEKTLNDRLLIDGNIKDRFDNVQEAYAFFTDKPVMEVKAYNESFIKVPLLSFKEEEVLID</sequence>
<comment type="caution">
    <text evidence="3">The sequence shown here is derived from an EMBL/GenBank/DDBJ whole genome shotgun (WGS) entry which is preliminary data.</text>
</comment>
<feature type="transmembrane region" description="Helical" evidence="1">
    <location>
        <begin position="81"/>
        <end position="106"/>
    </location>
</feature>
<dbReference type="PANTHER" id="PTHR34220:SF7">
    <property type="entry name" value="SENSOR HISTIDINE KINASE YPDA"/>
    <property type="match status" value="1"/>
</dbReference>
<evidence type="ECO:0000313" key="4">
    <source>
        <dbReference type="Proteomes" id="UP001172082"/>
    </source>
</evidence>
<keyword evidence="3" id="KW-0418">Kinase</keyword>
<feature type="transmembrane region" description="Helical" evidence="1">
    <location>
        <begin position="9"/>
        <end position="29"/>
    </location>
</feature>
<name>A0ABT8KW74_9BACT</name>
<feature type="transmembrane region" description="Helical" evidence="1">
    <location>
        <begin position="118"/>
        <end position="141"/>
    </location>
</feature>
<gene>
    <name evidence="3" type="ORF">QQ008_23705</name>
</gene>
<dbReference type="PANTHER" id="PTHR34220">
    <property type="entry name" value="SENSOR HISTIDINE KINASE YPDA"/>
    <property type="match status" value="1"/>
</dbReference>
<keyword evidence="1" id="KW-1133">Transmembrane helix</keyword>
<organism evidence="3 4">
    <name type="scientific">Splendidivirga corallicola</name>
    <dbReference type="NCBI Taxonomy" id="3051826"/>
    <lineage>
        <taxon>Bacteria</taxon>
        <taxon>Pseudomonadati</taxon>
        <taxon>Bacteroidota</taxon>
        <taxon>Cytophagia</taxon>
        <taxon>Cytophagales</taxon>
        <taxon>Splendidivirgaceae</taxon>
        <taxon>Splendidivirga</taxon>
    </lineage>
</organism>
<evidence type="ECO:0000259" key="2">
    <source>
        <dbReference type="Pfam" id="PF06580"/>
    </source>
</evidence>
<dbReference type="Proteomes" id="UP001172082">
    <property type="component" value="Unassembled WGS sequence"/>
</dbReference>
<feature type="domain" description="Signal transduction histidine kinase internal region" evidence="2">
    <location>
        <begin position="162"/>
        <end position="232"/>
    </location>
</feature>
<reference evidence="3" key="1">
    <citation type="submission" date="2023-06" db="EMBL/GenBank/DDBJ databases">
        <title>Genomic of Parafulvivirga corallium.</title>
        <authorList>
            <person name="Wang G."/>
        </authorList>
    </citation>
    <scope>NUCLEOTIDE SEQUENCE</scope>
    <source>
        <strain evidence="3">BMA10</strain>
    </source>
</reference>
<keyword evidence="1" id="KW-0472">Membrane</keyword>
<protein>
    <submittedName>
        <fullName evidence="3">Histidine kinase</fullName>
    </submittedName>
</protein>
<dbReference type="InterPro" id="IPR010559">
    <property type="entry name" value="Sig_transdc_His_kin_internal"/>
</dbReference>
<accession>A0ABT8KW74</accession>
<proteinExistence type="predicted"/>